<keyword evidence="2" id="KW-1003">Cell membrane</keyword>
<proteinExistence type="predicted"/>
<evidence type="ECO:0000259" key="7">
    <source>
        <dbReference type="SMART" id="SM01204"/>
    </source>
</evidence>
<evidence type="ECO:0000256" key="4">
    <source>
        <dbReference type="ARBA" id="ARBA00022989"/>
    </source>
</evidence>
<dbReference type="InterPro" id="IPR013702">
    <property type="entry name" value="FIST_domain_N"/>
</dbReference>
<dbReference type="KEGG" id="aon:DEH84_01715"/>
<dbReference type="OrthoDB" id="9770435at2"/>
<evidence type="ECO:0000313" key="9">
    <source>
        <dbReference type="Proteomes" id="UP000244892"/>
    </source>
</evidence>
<keyword evidence="4" id="KW-1133">Transmembrane helix</keyword>
<keyword evidence="5" id="KW-0472">Membrane</keyword>
<gene>
    <name evidence="8" type="ORF">DEH84_01715</name>
</gene>
<dbReference type="Proteomes" id="UP000244892">
    <property type="component" value="Chromosome"/>
</dbReference>
<feature type="domain" description="FIST" evidence="6">
    <location>
        <begin position="34"/>
        <end position="228"/>
    </location>
</feature>
<sequence length="404" mass="43522">MRFLHAHATHPHPELALEIVWAQLASQGATTMEASLGWCYLTEAYSDHAEAVLDSLRARLPGVAWVGGVGIGVLATGVEYIDEPALVVMLCNLPAATFRIFHGRHPLPGAAERVMAQEGVWRAHTAQVHADARTADMPELLAELAERTDTGYLFGGLSTGRQHALHLAFDPHDGQDEVGVWEGGVSGVAFNADVDVVSRVTQGCEPIGPRREVTSADRNLVYELDGEPALTCLLRDLGVTARVGGTDWQREALPRMRATLVGLTDAGSDLMQHGQHFGADTRVRHLVGLDPARQGVAVSDWVEEGMQLAFCQRHVQAARQDLVRACAEVREEFDPTESPGRQMAGAVYISCSGRGGPHFGGPHAEMEIVRHALGDVPLVGFFAGGEIARRHLYGYTGVLTVFGS</sequence>
<evidence type="ECO:0000256" key="1">
    <source>
        <dbReference type="ARBA" id="ARBA00004651"/>
    </source>
</evidence>
<comment type="subcellular location">
    <subcellularLocation>
        <location evidence="1">Cell membrane</location>
        <topology evidence="1">Multi-pass membrane protein</topology>
    </subcellularLocation>
</comment>
<dbReference type="AlphaFoldDB" id="A0A2U8FVC3"/>
<evidence type="ECO:0000313" key="8">
    <source>
        <dbReference type="EMBL" id="AWI55025.1"/>
    </source>
</evidence>
<feature type="domain" description="FIST C-domain" evidence="7">
    <location>
        <begin position="229"/>
        <end position="390"/>
    </location>
</feature>
<organism evidence="8 9">
    <name type="scientific">Aquabacterium olei</name>
    <dbReference type="NCBI Taxonomy" id="1296669"/>
    <lineage>
        <taxon>Bacteria</taxon>
        <taxon>Pseudomonadati</taxon>
        <taxon>Pseudomonadota</taxon>
        <taxon>Betaproteobacteria</taxon>
        <taxon>Burkholderiales</taxon>
        <taxon>Aquabacterium</taxon>
    </lineage>
</organism>
<dbReference type="InterPro" id="IPR016741">
    <property type="entry name" value="UCP018953"/>
</dbReference>
<dbReference type="Pfam" id="PF08495">
    <property type="entry name" value="FIST"/>
    <property type="match status" value="1"/>
</dbReference>
<dbReference type="GO" id="GO:0000209">
    <property type="term" value="P:protein polyubiquitination"/>
    <property type="evidence" value="ECO:0007669"/>
    <property type="project" value="TreeGrafter"/>
</dbReference>
<evidence type="ECO:0000259" key="6">
    <source>
        <dbReference type="SMART" id="SM00897"/>
    </source>
</evidence>
<dbReference type="SMART" id="SM01204">
    <property type="entry name" value="FIST_C"/>
    <property type="match status" value="1"/>
</dbReference>
<evidence type="ECO:0008006" key="10">
    <source>
        <dbReference type="Google" id="ProtNLM"/>
    </source>
</evidence>
<keyword evidence="3" id="KW-0812">Transmembrane</keyword>
<dbReference type="PANTHER" id="PTHR14939">
    <property type="entry name" value="F-BOX ONLY PROTEIN 22"/>
    <property type="match status" value="1"/>
</dbReference>
<evidence type="ECO:0000256" key="2">
    <source>
        <dbReference type="ARBA" id="ARBA00022475"/>
    </source>
</evidence>
<accession>A0A2U8FVC3</accession>
<dbReference type="PIRSF" id="PIRSF018953">
    <property type="entry name" value="UCP018953"/>
    <property type="match status" value="1"/>
</dbReference>
<protein>
    <recommendedName>
        <fullName evidence="10">Histidine kinase</fullName>
    </recommendedName>
</protein>
<dbReference type="SMART" id="SM00897">
    <property type="entry name" value="FIST"/>
    <property type="match status" value="1"/>
</dbReference>
<dbReference type="EMBL" id="CP029210">
    <property type="protein sequence ID" value="AWI55025.1"/>
    <property type="molecule type" value="Genomic_DNA"/>
</dbReference>
<evidence type="ECO:0000256" key="5">
    <source>
        <dbReference type="ARBA" id="ARBA00023136"/>
    </source>
</evidence>
<keyword evidence="9" id="KW-1185">Reference proteome</keyword>
<dbReference type="Pfam" id="PF10442">
    <property type="entry name" value="FIST_C"/>
    <property type="match status" value="1"/>
</dbReference>
<reference evidence="8 9" key="1">
    <citation type="submission" date="2018-05" db="EMBL/GenBank/DDBJ databases">
        <title>complete genome sequence of Aquabacterium olei NBRC 110486.</title>
        <authorList>
            <person name="Tang B."/>
            <person name="Chang J."/>
            <person name="Zhang L."/>
            <person name="Yang H."/>
        </authorList>
    </citation>
    <scope>NUCLEOTIDE SEQUENCE [LARGE SCALE GENOMIC DNA]</scope>
    <source>
        <strain evidence="8 9">NBRC 110486</strain>
    </source>
</reference>
<dbReference type="PANTHER" id="PTHR14939:SF5">
    <property type="entry name" value="F-BOX ONLY PROTEIN 22"/>
    <property type="match status" value="1"/>
</dbReference>
<evidence type="ECO:0000256" key="3">
    <source>
        <dbReference type="ARBA" id="ARBA00022692"/>
    </source>
</evidence>
<dbReference type="GO" id="GO:0005886">
    <property type="term" value="C:plasma membrane"/>
    <property type="evidence" value="ECO:0007669"/>
    <property type="project" value="UniProtKB-SubCell"/>
</dbReference>
<name>A0A2U8FVC3_9BURK</name>
<dbReference type="GO" id="GO:0032436">
    <property type="term" value="P:positive regulation of proteasomal ubiquitin-dependent protein catabolic process"/>
    <property type="evidence" value="ECO:0007669"/>
    <property type="project" value="TreeGrafter"/>
</dbReference>
<dbReference type="InterPro" id="IPR019494">
    <property type="entry name" value="FIST_C"/>
</dbReference>